<sequence>MSADRDQNDEGRLTARPQAPARVDRPGLRRLGLDPRRDGLVYVPMAHSPERPAPLILMLHGAGGNGHNALGMLQPLADAYGVVLLAPDARQQTWDGIRGGFGPDVAFIDRALEQVFSRCAIDPARIAIGGFSDGASYALSLGLANGDLFSHVIAFSPGFAAPPGRRGRPGVFVTHGTDDAVLPIDACSRRVVPRLTRAGYTVDYREFAGPHTVPPAQARDAVKWFVRGASGAPAAPRQQPG</sequence>
<evidence type="ECO:0000313" key="5">
    <source>
        <dbReference type="EMBL" id="MBB6071598.1"/>
    </source>
</evidence>
<reference evidence="5 6" key="1">
    <citation type="submission" date="2020-08" db="EMBL/GenBank/DDBJ databases">
        <title>Genomic Encyclopedia of Type Strains, Phase IV (KMG-IV): sequencing the most valuable type-strain genomes for metagenomic binning, comparative biology and taxonomic classification.</title>
        <authorList>
            <person name="Goeker M."/>
        </authorList>
    </citation>
    <scope>NUCLEOTIDE SEQUENCE [LARGE SCALE GENOMIC DNA]</scope>
    <source>
        <strain evidence="5 6">DSM 29007</strain>
    </source>
</reference>
<dbReference type="InterPro" id="IPR029058">
    <property type="entry name" value="AB_hydrolase_fold"/>
</dbReference>
<dbReference type="AlphaFoldDB" id="A0A841H0V5"/>
<evidence type="ECO:0000256" key="3">
    <source>
        <dbReference type="SAM" id="MobiDB-lite"/>
    </source>
</evidence>
<keyword evidence="1" id="KW-0732">Signal</keyword>
<gene>
    <name evidence="5" type="ORF">HNQ61_003226</name>
</gene>
<accession>A0A841H0V5</accession>
<organism evidence="5 6">
    <name type="scientific">Longimicrobium terrae</name>
    <dbReference type="NCBI Taxonomy" id="1639882"/>
    <lineage>
        <taxon>Bacteria</taxon>
        <taxon>Pseudomonadati</taxon>
        <taxon>Gemmatimonadota</taxon>
        <taxon>Longimicrobiia</taxon>
        <taxon>Longimicrobiales</taxon>
        <taxon>Longimicrobiaceae</taxon>
        <taxon>Longimicrobium</taxon>
    </lineage>
</organism>
<evidence type="ECO:0000256" key="2">
    <source>
        <dbReference type="ARBA" id="ARBA00022801"/>
    </source>
</evidence>
<dbReference type="Gene3D" id="3.40.50.1820">
    <property type="entry name" value="alpha/beta hydrolase"/>
    <property type="match status" value="1"/>
</dbReference>
<evidence type="ECO:0000256" key="1">
    <source>
        <dbReference type="ARBA" id="ARBA00022729"/>
    </source>
</evidence>
<dbReference type="InterPro" id="IPR050955">
    <property type="entry name" value="Plant_Biomass_Hydrol_Est"/>
</dbReference>
<dbReference type="PANTHER" id="PTHR43037:SF5">
    <property type="entry name" value="FERULOYL ESTERASE"/>
    <property type="match status" value="1"/>
</dbReference>
<feature type="domain" description="Phospholipase/carboxylesterase/thioesterase" evidence="4">
    <location>
        <begin position="91"/>
        <end position="208"/>
    </location>
</feature>
<proteinExistence type="predicted"/>
<feature type="region of interest" description="Disordered" evidence="3">
    <location>
        <begin position="1"/>
        <end position="29"/>
    </location>
</feature>
<evidence type="ECO:0000259" key="4">
    <source>
        <dbReference type="Pfam" id="PF02230"/>
    </source>
</evidence>
<dbReference type="RefSeq" id="WP_170034910.1">
    <property type="nucleotide sequence ID" value="NZ_JABDTL010000001.1"/>
</dbReference>
<dbReference type="GO" id="GO:0016787">
    <property type="term" value="F:hydrolase activity"/>
    <property type="evidence" value="ECO:0007669"/>
    <property type="project" value="UniProtKB-KW"/>
</dbReference>
<name>A0A841H0V5_9BACT</name>
<protein>
    <submittedName>
        <fullName evidence="5">Phospholipase/carboxylesterase</fullName>
    </submittedName>
</protein>
<keyword evidence="6" id="KW-1185">Reference proteome</keyword>
<dbReference type="Proteomes" id="UP000582837">
    <property type="component" value="Unassembled WGS sequence"/>
</dbReference>
<evidence type="ECO:0000313" key="6">
    <source>
        <dbReference type="Proteomes" id="UP000582837"/>
    </source>
</evidence>
<dbReference type="EMBL" id="JACHIA010000009">
    <property type="protein sequence ID" value="MBB6071598.1"/>
    <property type="molecule type" value="Genomic_DNA"/>
</dbReference>
<dbReference type="PANTHER" id="PTHR43037">
    <property type="entry name" value="UNNAMED PRODUCT-RELATED"/>
    <property type="match status" value="1"/>
</dbReference>
<dbReference type="Pfam" id="PF02230">
    <property type="entry name" value="Abhydrolase_2"/>
    <property type="match status" value="1"/>
</dbReference>
<feature type="compositionally biased region" description="Basic and acidic residues" evidence="3">
    <location>
        <begin position="1"/>
        <end position="13"/>
    </location>
</feature>
<dbReference type="SUPFAM" id="SSF53474">
    <property type="entry name" value="alpha/beta-Hydrolases"/>
    <property type="match status" value="1"/>
</dbReference>
<dbReference type="InterPro" id="IPR003140">
    <property type="entry name" value="PLipase/COase/thioEstase"/>
</dbReference>
<comment type="caution">
    <text evidence="5">The sequence shown here is derived from an EMBL/GenBank/DDBJ whole genome shotgun (WGS) entry which is preliminary data.</text>
</comment>
<keyword evidence="2" id="KW-0378">Hydrolase</keyword>